<proteinExistence type="inferred from homology"/>
<dbReference type="Pfam" id="PF01370">
    <property type="entry name" value="Epimerase"/>
    <property type="match status" value="1"/>
</dbReference>
<dbReference type="RefSeq" id="WP_120691302.1">
    <property type="nucleotide sequence ID" value="NZ_RBNH01000001.1"/>
</dbReference>
<evidence type="ECO:0000256" key="1">
    <source>
        <dbReference type="ARBA" id="ARBA00009353"/>
    </source>
</evidence>
<dbReference type="PANTHER" id="PTHR11092">
    <property type="entry name" value="SUGAR NUCLEOTIDE EPIMERASE RELATED"/>
    <property type="match status" value="1"/>
</dbReference>
<dbReference type="InterPro" id="IPR001509">
    <property type="entry name" value="Epimerase_deHydtase"/>
</dbReference>
<protein>
    <submittedName>
        <fullName evidence="4">TIGR01777 family protein</fullName>
    </submittedName>
</protein>
<dbReference type="SUPFAM" id="SSF51735">
    <property type="entry name" value="NAD(P)-binding Rossmann-fold domains"/>
    <property type="match status" value="1"/>
</dbReference>
<comment type="caution">
    <text evidence="4">The sequence shown here is derived from an EMBL/GenBank/DDBJ whole genome shotgun (WGS) entry which is preliminary data.</text>
</comment>
<name>A0A3B0G1H0_PSEPS</name>
<evidence type="ECO:0000313" key="5">
    <source>
        <dbReference type="Proteomes" id="UP000273159"/>
    </source>
</evidence>
<dbReference type="InterPro" id="IPR010099">
    <property type="entry name" value="SDR39U1"/>
</dbReference>
<dbReference type="InterPro" id="IPR036291">
    <property type="entry name" value="NAD(P)-bd_dom_sf"/>
</dbReference>
<dbReference type="Pfam" id="PF08338">
    <property type="entry name" value="DUF1731"/>
    <property type="match status" value="1"/>
</dbReference>
<comment type="similarity">
    <text evidence="1">Belongs to the NAD(P)-dependent epimerase/dehydratase family. SDR39U1 subfamily.</text>
</comment>
<evidence type="ECO:0000259" key="3">
    <source>
        <dbReference type="Pfam" id="PF08338"/>
    </source>
</evidence>
<organism evidence="4 5">
    <name type="scientific">Pseudarthrobacter phenanthrenivorans</name>
    <name type="common">Arthrobacter phenanthrenivorans</name>
    <dbReference type="NCBI Taxonomy" id="361575"/>
    <lineage>
        <taxon>Bacteria</taxon>
        <taxon>Bacillati</taxon>
        <taxon>Actinomycetota</taxon>
        <taxon>Actinomycetes</taxon>
        <taxon>Micrococcales</taxon>
        <taxon>Micrococcaceae</taxon>
        <taxon>Pseudarthrobacter</taxon>
    </lineage>
</organism>
<sequence>MRIIIAGASGLIGTSVAATFRSAGHDVVSLVRRKPASALEIRWDPASDGLDPGALEGADAVVNLAGAGIGDRPWTRKRVEELFRSRVGSTRTLTSAMRRLDSPPRTFISQSASGYYGDAGNTVLREDAPPGSGVLSRICVEWEEAARTAPDSVRVVIPRTGVVLSRKGGAMGRLLPLMRLGVGGPLGNGRQYWPWVTLPDVSAAFLFLLESGSSGPVNLCAPEDADVNALVAALARALHRPAVLRVPAPVLRLVMRELAEELLLSSQRMEPAVLGDAGFTWQHPTLAQAAEWVAGAEGTAGKENAGLG</sequence>
<dbReference type="EMBL" id="RBNH01000001">
    <property type="protein sequence ID" value="RKO27642.1"/>
    <property type="molecule type" value="Genomic_DNA"/>
</dbReference>
<reference evidence="5" key="2">
    <citation type="submission" date="2018-10" db="EMBL/GenBank/DDBJ databases">
        <authorList>
            <person name="Wang Y."/>
            <person name="Wang J."/>
            <person name="Yang X."/>
            <person name="Wang Z."/>
            <person name="Huang Y."/>
        </authorList>
    </citation>
    <scope>NUCLEOTIDE SEQUENCE [LARGE SCALE GENOMIC DNA]</scope>
    <source>
        <strain evidence="5">J015</strain>
    </source>
</reference>
<dbReference type="Gene3D" id="3.40.50.720">
    <property type="entry name" value="NAD(P)-binding Rossmann-like Domain"/>
    <property type="match status" value="1"/>
</dbReference>
<evidence type="ECO:0000313" key="4">
    <source>
        <dbReference type="EMBL" id="RKO27642.1"/>
    </source>
</evidence>
<accession>A0A3B0G1H0</accession>
<gene>
    <name evidence="4" type="ORF">D7Z96_01585</name>
</gene>
<feature type="domain" description="DUF1731" evidence="3">
    <location>
        <begin position="246"/>
        <end position="292"/>
    </location>
</feature>
<dbReference type="PANTHER" id="PTHR11092:SF0">
    <property type="entry name" value="EPIMERASE FAMILY PROTEIN SDR39U1"/>
    <property type="match status" value="1"/>
</dbReference>
<reference evidence="4 5" key="1">
    <citation type="submission" date="2018-10" db="EMBL/GenBank/DDBJ databases">
        <title>Genome-guide identification and characterization of bacteria that degrade polycyclic aromatic hydrocarbons and resist hexavalent chromium simultaneously.</title>
        <authorList>
            <person name="Feng H."/>
        </authorList>
    </citation>
    <scope>NUCLEOTIDE SEQUENCE [LARGE SCALE GENOMIC DNA]</scope>
    <source>
        <strain evidence="4 5">J015</strain>
    </source>
</reference>
<dbReference type="NCBIfam" id="TIGR01777">
    <property type="entry name" value="yfcH"/>
    <property type="match status" value="1"/>
</dbReference>
<dbReference type="InterPro" id="IPR013549">
    <property type="entry name" value="DUF1731"/>
</dbReference>
<feature type="domain" description="NAD-dependent epimerase/dehydratase" evidence="2">
    <location>
        <begin position="3"/>
        <end position="216"/>
    </location>
</feature>
<dbReference type="Proteomes" id="UP000273159">
    <property type="component" value="Unassembled WGS sequence"/>
</dbReference>
<evidence type="ECO:0000259" key="2">
    <source>
        <dbReference type="Pfam" id="PF01370"/>
    </source>
</evidence>
<dbReference type="AlphaFoldDB" id="A0A3B0G1H0"/>